<protein>
    <recommendedName>
        <fullName evidence="2">Polynucleotide kinase 3'-phosphatase</fullName>
    </recommendedName>
</protein>
<dbReference type="InterPro" id="IPR006549">
    <property type="entry name" value="HAD-SF_hydro_IIIA"/>
</dbReference>
<proteinExistence type="predicted"/>
<dbReference type="GO" id="GO:0046403">
    <property type="term" value="F:polynucleotide 3'-phosphatase activity"/>
    <property type="evidence" value="ECO:0007669"/>
    <property type="project" value="TreeGrafter"/>
</dbReference>
<dbReference type="Pfam" id="PF08645">
    <property type="entry name" value="PNK3P"/>
    <property type="match status" value="1"/>
</dbReference>
<dbReference type="InterPro" id="IPR027417">
    <property type="entry name" value="P-loop_NTPase"/>
</dbReference>
<dbReference type="AlphaFoldDB" id="A0A6C0KCW6"/>
<dbReference type="InterPro" id="IPR006551">
    <property type="entry name" value="Polynucleotide_phosphatase"/>
</dbReference>
<dbReference type="Gene3D" id="3.40.50.1000">
    <property type="entry name" value="HAD superfamily/HAD-like"/>
    <property type="match status" value="1"/>
</dbReference>
<dbReference type="PANTHER" id="PTHR12083:SF9">
    <property type="entry name" value="BIFUNCTIONAL POLYNUCLEOTIDE PHOSPHATASE_KINASE"/>
    <property type="match status" value="1"/>
</dbReference>
<dbReference type="GO" id="GO:0046404">
    <property type="term" value="F:ATP-dependent polydeoxyribonucleotide 5'-hydroxyl-kinase activity"/>
    <property type="evidence" value="ECO:0007669"/>
    <property type="project" value="TreeGrafter"/>
</dbReference>
<dbReference type="InterPro" id="IPR023214">
    <property type="entry name" value="HAD_sf"/>
</dbReference>
<dbReference type="PANTHER" id="PTHR12083">
    <property type="entry name" value="BIFUNCTIONAL POLYNUCLEOTIDE PHOSPHATASE/KINASE"/>
    <property type="match status" value="1"/>
</dbReference>
<dbReference type="SUPFAM" id="SSF56784">
    <property type="entry name" value="HAD-like"/>
    <property type="match status" value="1"/>
</dbReference>
<dbReference type="Pfam" id="PF13671">
    <property type="entry name" value="AAA_33"/>
    <property type="match status" value="1"/>
</dbReference>
<organism evidence="1">
    <name type="scientific">viral metagenome</name>
    <dbReference type="NCBI Taxonomy" id="1070528"/>
    <lineage>
        <taxon>unclassified sequences</taxon>
        <taxon>metagenomes</taxon>
        <taxon>organismal metagenomes</taxon>
    </lineage>
</organism>
<evidence type="ECO:0000313" key="1">
    <source>
        <dbReference type="EMBL" id="QHU14567.1"/>
    </source>
</evidence>
<dbReference type="GO" id="GO:0006281">
    <property type="term" value="P:DNA repair"/>
    <property type="evidence" value="ECO:0007669"/>
    <property type="project" value="TreeGrafter"/>
</dbReference>
<dbReference type="SUPFAM" id="SSF52540">
    <property type="entry name" value="P-loop containing nucleoside triphosphate hydrolases"/>
    <property type="match status" value="1"/>
</dbReference>
<dbReference type="NCBIfam" id="TIGR01662">
    <property type="entry name" value="HAD-SF-IIIA"/>
    <property type="match status" value="1"/>
</dbReference>
<sequence length="361" mass="40877">MNRLSRERILTCISNVLSYKEFSTVRYRHRGGKSDKVAGFDLDHTLIKPKKNKLPTGRDDWVWMTGVKDKLETLHAQGYAIVVFTNQTGKKLKDVMNKITDIQLEVPFPFSVYISTKSDYYYKPMTGMWDLFVQHNGGKPKNAFYCGDAAGREGDWACSDRAFAENAKIAFVTPEKMFLQIPDTQPWSCKGYPLNHASTVSSKVHPNQTKEIVVLTGYPGSGKSTLAKKFKGYVVVSKDKYKTRSFKIGKQTLLDGNSVVVDDTNTNVKHRAPWIALAKELGVPIRSVYINTDINVAMHMNSMRHQMSKGREVMIPKVAYYTTRKNFTAPTVKEGFYSVTLVGSQFQGKMPAEFDMKYNLL</sequence>
<dbReference type="Gene3D" id="3.40.50.300">
    <property type="entry name" value="P-loop containing nucleotide triphosphate hydrolases"/>
    <property type="match status" value="1"/>
</dbReference>
<dbReference type="InterPro" id="IPR013954">
    <property type="entry name" value="PNK3P"/>
</dbReference>
<reference evidence="1" key="1">
    <citation type="journal article" date="2020" name="Nature">
        <title>Giant virus diversity and host interactions through global metagenomics.</title>
        <authorList>
            <person name="Schulz F."/>
            <person name="Roux S."/>
            <person name="Paez-Espino D."/>
            <person name="Jungbluth S."/>
            <person name="Walsh D.A."/>
            <person name="Denef V.J."/>
            <person name="McMahon K.D."/>
            <person name="Konstantinidis K.T."/>
            <person name="Eloe-Fadrosh E.A."/>
            <person name="Kyrpides N.C."/>
            <person name="Woyke T."/>
        </authorList>
    </citation>
    <scope>NUCLEOTIDE SEQUENCE</scope>
    <source>
        <strain evidence="1">GVMAG-S-1102113-126</strain>
    </source>
</reference>
<dbReference type="InterPro" id="IPR036412">
    <property type="entry name" value="HAD-like_sf"/>
</dbReference>
<accession>A0A6C0KCW6</accession>
<dbReference type="GO" id="GO:0003690">
    <property type="term" value="F:double-stranded DNA binding"/>
    <property type="evidence" value="ECO:0007669"/>
    <property type="project" value="TreeGrafter"/>
</dbReference>
<dbReference type="EMBL" id="MN740844">
    <property type="protein sequence ID" value="QHU14567.1"/>
    <property type="molecule type" value="Genomic_DNA"/>
</dbReference>
<evidence type="ECO:0008006" key="2">
    <source>
        <dbReference type="Google" id="ProtNLM"/>
    </source>
</evidence>
<dbReference type="NCBIfam" id="TIGR01664">
    <property type="entry name" value="DNA-3'-Pase"/>
    <property type="match status" value="1"/>
</dbReference>
<name>A0A6C0KCW6_9ZZZZ</name>